<feature type="binding site" evidence="10">
    <location>
        <position position="196"/>
    </location>
    <ligand>
        <name>Mn(2+)</name>
        <dbReference type="ChEBI" id="CHEBI:29035"/>
        <label>2</label>
    </ligand>
</feature>
<dbReference type="CDD" id="cd07398">
    <property type="entry name" value="MPP_YbbF-LpxH"/>
    <property type="match status" value="1"/>
</dbReference>
<feature type="binding site" evidence="10">
    <location>
        <begin position="79"/>
        <end position="80"/>
    </location>
    <ligand>
        <name>substrate</name>
    </ligand>
</feature>
<feature type="binding site" evidence="10">
    <location>
        <position position="165"/>
    </location>
    <ligand>
        <name>substrate</name>
    </ligand>
</feature>
<gene>
    <name evidence="10" type="primary">lpxH</name>
    <name evidence="12" type="ORF">IOQ59_10730</name>
</gene>
<dbReference type="UniPathway" id="UPA00359">
    <property type="reaction ID" value="UER00480"/>
</dbReference>
<protein>
    <recommendedName>
        <fullName evidence="10">UDP-2,3-diacylglucosamine hydrolase</fullName>
        <ecNumber evidence="10">3.6.1.54</ecNumber>
    </recommendedName>
    <alternativeName>
        <fullName evidence="10">UDP-2,3-diacylglucosamine diphosphatase</fullName>
    </alternativeName>
</protein>
<reference evidence="12" key="1">
    <citation type="submission" date="2020-10" db="EMBL/GenBank/DDBJ databases">
        <title>Bacterium isolated from coastal waters sediment.</title>
        <authorList>
            <person name="Chen R.-J."/>
            <person name="Lu D.-C."/>
            <person name="Zhu K.-L."/>
            <person name="Du Z.-J."/>
        </authorList>
    </citation>
    <scope>NUCLEOTIDE SEQUENCE</scope>
    <source>
        <strain evidence="12">N1Y112</strain>
    </source>
</reference>
<evidence type="ECO:0000313" key="12">
    <source>
        <dbReference type="EMBL" id="MBE9397733.1"/>
    </source>
</evidence>
<evidence type="ECO:0000256" key="2">
    <source>
        <dbReference type="ARBA" id="ARBA00022516"/>
    </source>
</evidence>
<keyword evidence="8 10" id="KW-0472">Membrane</keyword>
<dbReference type="EMBL" id="JADEYS010000009">
    <property type="protein sequence ID" value="MBE9397733.1"/>
    <property type="molecule type" value="Genomic_DNA"/>
</dbReference>
<dbReference type="SUPFAM" id="SSF56300">
    <property type="entry name" value="Metallo-dependent phosphatases"/>
    <property type="match status" value="1"/>
</dbReference>
<keyword evidence="2 10" id="KW-0444">Lipid biosynthesis</keyword>
<evidence type="ECO:0000256" key="9">
    <source>
        <dbReference type="ARBA" id="ARBA00023211"/>
    </source>
</evidence>
<evidence type="ECO:0000256" key="3">
    <source>
        <dbReference type="ARBA" id="ARBA00022519"/>
    </source>
</evidence>
<dbReference type="PANTHER" id="PTHR34990">
    <property type="entry name" value="UDP-2,3-DIACYLGLUCOSAMINE HYDROLASE-RELATED"/>
    <property type="match status" value="1"/>
</dbReference>
<dbReference type="AlphaFoldDB" id="A0A8J7FHG0"/>
<dbReference type="InterPro" id="IPR043461">
    <property type="entry name" value="LpxH-like"/>
</dbReference>
<keyword evidence="9 10" id="KW-0464">Manganese</keyword>
<feature type="binding site" evidence="10">
    <location>
        <position position="41"/>
    </location>
    <ligand>
        <name>Mn(2+)</name>
        <dbReference type="ChEBI" id="CHEBI:29035"/>
        <label>1</label>
    </ligand>
</feature>
<dbReference type="NCBIfam" id="TIGR01854">
    <property type="entry name" value="lipid_A_lpxH"/>
    <property type="match status" value="1"/>
</dbReference>
<feature type="binding site" evidence="10">
    <location>
        <position position="8"/>
    </location>
    <ligand>
        <name>Mn(2+)</name>
        <dbReference type="ChEBI" id="CHEBI:29035"/>
        <label>1</label>
    </ligand>
</feature>
<dbReference type="InterPro" id="IPR004843">
    <property type="entry name" value="Calcineurin-like_PHP"/>
</dbReference>
<comment type="cofactor">
    <cofactor evidence="10">
        <name>Mn(2+)</name>
        <dbReference type="ChEBI" id="CHEBI:29035"/>
    </cofactor>
    <text evidence="10">Binds 2 Mn(2+) ions per subunit in a binuclear metal center.</text>
</comment>
<evidence type="ECO:0000256" key="10">
    <source>
        <dbReference type="HAMAP-Rule" id="MF_00575"/>
    </source>
</evidence>
<keyword evidence="5 10" id="KW-0479">Metal-binding</keyword>
<feature type="binding site" evidence="10">
    <location>
        <position position="161"/>
    </location>
    <ligand>
        <name>substrate</name>
    </ligand>
</feature>
<feature type="binding site" evidence="10">
    <location>
        <position position="196"/>
    </location>
    <ligand>
        <name>substrate</name>
    </ligand>
</feature>
<dbReference type="RefSeq" id="WP_193953282.1">
    <property type="nucleotide sequence ID" value="NZ_JADEYS010000009.1"/>
</dbReference>
<keyword evidence="4 10" id="KW-0441">Lipid A biosynthesis</keyword>
<feature type="binding site" evidence="10">
    <location>
        <position position="79"/>
    </location>
    <ligand>
        <name>Mn(2+)</name>
        <dbReference type="ChEBI" id="CHEBI:29035"/>
        <label>2</label>
    </ligand>
</feature>
<evidence type="ECO:0000256" key="6">
    <source>
        <dbReference type="ARBA" id="ARBA00022801"/>
    </source>
</evidence>
<name>A0A8J7FHG0_9GAMM</name>
<accession>A0A8J7FHG0</accession>
<evidence type="ECO:0000256" key="5">
    <source>
        <dbReference type="ARBA" id="ARBA00022723"/>
    </source>
</evidence>
<dbReference type="Pfam" id="PF00149">
    <property type="entry name" value="Metallophos"/>
    <property type="match status" value="1"/>
</dbReference>
<comment type="catalytic activity">
    <reaction evidence="10">
        <text>UDP-2-N,3-O-bis[(3R)-3-hydroxytetradecanoyl]-alpha-D-glucosamine + H2O = 2-N,3-O-bis[(3R)-3-hydroxytetradecanoyl]-alpha-D-glucosaminyl 1-phosphate + UMP + 2 H(+)</text>
        <dbReference type="Rhea" id="RHEA:25213"/>
        <dbReference type="ChEBI" id="CHEBI:15377"/>
        <dbReference type="ChEBI" id="CHEBI:15378"/>
        <dbReference type="ChEBI" id="CHEBI:57865"/>
        <dbReference type="ChEBI" id="CHEBI:57957"/>
        <dbReference type="ChEBI" id="CHEBI:78847"/>
        <dbReference type="EC" id="3.6.1.54"/>
    </reaction>
</comment>
<dbReference type="InterPro" id="IPR010138">
    <property type="entry name" value="UDP-diacylglucosamine_Hdrlase"/>
</dbReference>
<evidence type="ECO:0000256" key="7">
    <source>
        <dbReference type="ARBA" id="ARBA00023098"/>
    </source>
</evidence>
<dbReference type="GO" id="GO:0005737">
    <property type="term" value="C:cytoplasm"/>
    <property type="evidence" value="ECO:0007669"/>
    <property type="project" value="InterPro"/>
</dbReference>
<sequence>MRTLFISDIHLSETRPDLTRALLNFLHHTCSDCDQLFLLGDIFDAWIGDDFIHPDLTPIIDALDTLSKQGIEIFFQHGNRDFLVGKKFTSRIGAELLPEESIIRLPDGQSALIMHGDQLCLDDKEYQQFRILVRNGDWQKDFLSKTLPERLEIARQLREASKEQNAEKSQSIMDVNADSVQSALKKAECQLLIHGHTHRPAIHQQQLNNQTGTRIVLGDWDKELWYLSCNEAGCELLHEPVNSTH</sequence>
<keyword evidence="3 10" id="KW-0997">Cell inner membrane</keyword>
<evidence type="ECO:0000256" key="8">
    <source>
        <dbReference type="ARBA" id="ARBA00023136"/>
    </source>
</evidence>
<dbReference type="GO" id="GO:0008758">
    <property type="term" value="F:UDP-2,3-diacylglucosamine hydrolase activity"/>
    <property type="evidence" value="ECO:0007669"/>
    <property type="project" value="UniProtKB-UniRule"/>
</dbReference>
<dbReference type="GO" id="GO:0030145">
    <property type="term" value="F:manganese ion binding"/>
    <property type="evidence" value="ECO:0007669"/>
    <property type="project" value="UniProtKB-UniRule"/>
</dbReference>
<feature type="binding site" evidence="10">
    <location>
        <position position="10"/>
    </location>
    <ligand>
        <name>Mn(2+)</name>
        <dbReference type="ChEBI" id="CHEBI:29035"/>
        <label>1</label>
    </ligand>
</feature>
<feature type="domain" description="Calcineurin-like phosphoesterase" evidence="11">
    <location>
        <begin position="1"/>
        <end position="200"/>
    </location>
</feature>
<dbReference type="HAMAP" id="MF_00575">
    <property type="entry name" value="LpxH"/>
    <property type="match status" value="1"/>
</dbReference>
<dbReference type="PANTHER" id="PTHR34990:SF1">
    <property type="entry name" value="UDP-2,3-DIACYLGLUCOSAMINE HYDROLASE"/>
    <property type="match status" value="1"/>
</dbReference>
<dbReference type="Gene3D" id="3.60.21.10">
    <property type="match status" value="1"/>
</dbReference>
<comment type="caution">
    <text evidence="12">The sequence shown here is derived from an EMBL/GenBank/DDBJ whole genome shotgun (WGS) entry which is preliminary data.</text>
</comment>
<dbReference type="GO" id="GO:0009245">
    <property type="term" value="P:lipid A biosynthetic process"/>
    <property type="evidence" value="ECO:0007669"/>
    <property type="project" value="UniProtKB-UniRule"/>
</dbReference>
<feature type="binding site" evidence="10">
    <location>
        <position position="115"/>
    </location>
    <ligand>
        <name>Mn(2+)</name>
        <dbReference type="ChEBI" id="CHEBI:29035"/>
        <label>2</label>
    </ligand>
</feature>
<comment type="subcellular location">
    <subcellularLocation>
        <location evidence="10">Cell inner membrane</location>
        <topology evidence="10">Peripheral membrane protein</topology>
        <orientation evidence="10">Cytoplasmic side</orientation>
    </subcellularLocation>
</comment>
<keyword evidence="7 10" id="KW-0443">Lipid metabolism</keyword>
<comment type="function">
    <text evidence="10">Hydrolyzes the pyrophosphate bond of UDP-2,3-diacylglucosamine to yield 2,3-diacylglucosamine 1-phosphate (lipid X) and UMP by catalyzing the attack of water at the alpha-P atom. Involved in the biosynthesis of lipid A, a phosphorylated glycolipid that anchors the lipopolysaccharide to the outer membrane of the cell.</text>
</comment>
<comment type="similarity">
    <text evidence="10">Belongs to the LpxH family.</text>
</comment>
<dbReference type="EC" id="3.6.1.54" evidence="10"/>
<dbReference type="GO" id="GO:0019897">
    <property type="term" value="C:extrinsic component of plasma membrane"/>
    <property type="evidence" value="ECO:0007669"/>
    <property type="project" value="UniProtKB-UniRule"/>
</dbReference>
<evidence type="ECO:0000313" key="13">
    <source>
        <dbReference type="Proteomes" id="UP000640333"/>
    </source>
</evidence>
<keyword evidence="1 10" id="KW-1003">Cell membrane</keyword>
<comment type="pathway">
    <text evidence="10">Glycolipid biosynthesis; lipid IV(A) biosynthesis; lipid IV(A) from (3R)-3-hydroxytetradecanoyl-[acyl-carrier-protein] and UDP-N-acetyl-alpha-D-glucosamine: step 4/6.</text>
</comment>
<feature type="binding site" evidence="10">
    <location>
        <position position="198"/>
    </location>
    <ligand>
        <name>Mn(2+)</name>
        <dbReference type="ChEBI" id="CHEBI:29035"/>
        <label>1</label>
    </ligand>
</feature>
<dbReference type="InterPro" id="IPR029052">
    <property type="entry name" value="Metallo-depent_PP-like"/>
</dbReference>
<feature type="binding site" evidence="10">
    <location>
        <position position="168"/>
    </location>
    <ligand>
        <name>substrate</name>
    </ligand>
</feature>
<keyword evidence="6 10" id="KW-0378">Hydrolase</keyword>
<proteinExistence type="inferred from homology"/>
<evidence type="ECO:0000256" key="1">
    <source>
        <dbReference type="ARBA" id="ARBA00022475"/>
    </source>
</evidence>
<feature type="binding site" evidence="10">
    <location>
        <position position="123"/>
    </location>
    <ligand>
        <name>substrate</name>
    </ligand>
</feature>
<evidence type="ECO:0000256" key="4">
    <source>
        <dbReference type="ARBA" id="ARBA00022556"/>
    </source>
</evidence>
<organism evidence="12 13">
    <name type="scientific">Pontibacterium sinense</name>
    <dbReference type="NCBI Taxonomy" id="2781979"/>
    <lineage>
        <taxon>Bacteria</taxon>
        <taxon>Pseudomonadati</taxon>
        <taxon>Pseudomonadota</taxon>
        <taxon>Gammaproteobacteria</taxon>
        <taxon>Oceanospirillales</taxon>
        <taxon>Oceanospirillaceae</taxon>
        <taxon>Pontibacterium</taxon>
    </lineage>
</organism>
<dbReference type="Proteomes" id="UP000640333">
    <property type="component" value="Unassembled WGS sequence"/>
</dbReference>
<feature type="binding site" evidence="10">
    <location>
        <position position="41"/>
    </location>
    <ligand>
        <name>Mn(2+)</name>
        <dbReference type="ChEBI" id="CHEBI:29035"/>
        <label>2</label>
    </ligand>
</feature>
<keyword evidence="13" id="KW-1185">Reference proteome</keyword>
<dbReference type="NCBIfam" id="NF003743">
    <property type="entry name" value="PRK05340.1"/>
    <property type="match status" value="1"/>
</dbReference>
<evidence type="ECO:0000259" key="11">
    <source>
        <dbReference type="Pfam" id="PF00149"/>
    </source>
</evidence>